<dbReference type="Proteomes" id="UP000245429">
    <property type="component" value="Chromosome"/>
</dbReference>
<dbReference type="InterPro" id="IPR013783">
    <property type="entry name" value="Ig-like_fold"/>
</dbReference>
<dbReference type="Pfam" id="PF00041">
    <property type="entry name" value="fn3"/>
    <property type="match status" value="1"/>
</dbReference>
<feature type="domain" description="Fibronectin type-III" evidence="1">
    <location>
        <begin position="430"/>
        <end position="526"/>
    </location>
</feature>
<dbReference type="NCBIfam" id="NF033708">
    <property type="entry name" value="T9SS_Cterm_ChiA"/>
    <property type="match status" value="1"/>
</dbReference>
<dbReference type="Pfam" id="PF20009">
    <property type="entry name" value="GEVED"/>
    <property type="match status" value="2"/>
</dbReference>
<gene>
    <name evidence="2" type="ORF">DI487_10590</name>
</gene>
<dbReference type="PROSITE" id="PS50853">
    <property type="entry name" value="FN3"/>
    <property type="match status" value="2"/>
</dbReference>
<name>A0A2U8QWJ8_9FLAO</name>
<dbReference type="InterPro" id="IPR003961">
    <property type="entry name" value="FN3_dom"/>
</dbReference>
<dbReference type="InterPro" id="IPR036116">
    <property type="entry name" value="FN3_sf"/>
</dbReference>
<organism evidence="2 3">
    <name type="scientific">Flavobacterium sediminis</name>
    <dbReference type="NCBI Taxonomy" id="2201181"/>
    <lineage>
        <taxon>Bacteria</taxon>
        <taxon>Pseudomonadati</taxon>
        <taxon>Bacteroidota</taxon>
        <taxon>Flavobacteriia</taxon>
        <taxon>Flavobacteriales</taxon>
        <taxon>Flavobacteriaceae</taxon>
        <taxon>Flavobacterium</taxon>
    </lineage>
</organism>
<dbReference type="RefSeq" id="WP_109569616.1">
    <property type="nucleotide sequence ID" value="NZ_CP029463.1"/>
</dbReference>
<evidence type="ECO:0000259" key="1">
    <source>
        <dbReference type="PROSITE" id="PS50853"/>
    </source>
</evidence>
<dbReference type="Gene3D" id="2.60.40.10">
    <property type="entry name" value="Immunoglobulins"/>
    <property type="match status" value="2"/>
</dbReference>
<proteinExistence type="predicted"/>
<sequence>MGSASTTYSDPAAQTAPALGTVVEWQLIVTCTNSGNSATSSTATFTSELTPCTPSGSTSYYLTNVTTTNGLTNFNNTSGAGTGGYTDNYPTISVSQIPGGSFDISITPSTGTNYYYVWIDWNNDADFDDAGETLVATTSYASNYTGTINIPVAQTNGTFRMRVANSWSGSITSCGPASYGEYEDYAVIVGTISCYPPTLTADATSTTTGTASWIDPTLGSTPVGYEYYISTTNTPPASGTATASTSTSFTGLISNTTYYVFVRTNCGGGDYSPWAVDSFYTGYCTATSSYTSDYITDFTTTSGVSNISNTSSGFSTSGYGDFTGQIVSQYNGGSVNFNVILNSTSGFAIWVDWNDDMVFDATERMYTSNAYGTTFSGSFNVPAGAATGDHRMRIRSNYSSSNPDACGNISYGEAEDYTLTILPPLPCGENPESLSVFLVSQTEATVSWTEPTPVPANGYQYYFSTSNTTPTSGSTPTGSVASGTTSVNFTGLIPGTTYYVWVRSNCGAPDGQGVWVGPVIFTMPTCAIGDSTGTTDLGCPSVLSGGLSLNGADPAPFFCTDASTCVDLEANYLDLGDTSSYTVESITYNPPYQFSCLKNPVSVNIDDRWSPIVTLPFDFCFYGNTYNQCSIGSNGLLTFDISVADSGSGYSFDDDLPSTTGALFANTIYGVYHDIDPSEGGEVGWELITLNTGCRALVVGWSDVPMFSDNSILYTGMMVLYENTNVIEVYIKEKHIDNNNVSPWNNGNAIVGIQNADATLATVAPGRNGLDTNWEATNEAWRFVPSGTSITSLTWYEGAGTSGPIIGTTDVINVCPSATTTYTAAITYTLCDGTVLTETDETTVTVNGAKVWNGSINNDWDNDNNWTPAGKPTALDCVVIPDTTTDPVISGTGYNGVGLNLSIQNDASLTVNTDNAVTITDWVNISTTGDLILDNAGSLVQINNISNSGSGAMHMDRDTNIRKLDYVYWSSPVTSFSSGNISPNTTGAIYKWTPTIASNLNGYGNWSGGIENMTIGKGYIVRGPDNYTTALQNFTATFAGTPNNGNISTPIVRGTYDGADYTTCATCTLATKDDDNWNLVGNPYPSAINAINFLTTNTNIAGFVKLWTHGTLPSSAIVDPFYDSFVYNYTPGDYLTYNATGTSSGPGVFNGSIAAGQGFFVLMNHAGATSQNVSFNNSMRSNLYDNGEFFKNASSGSNIDKHRIWLDLIAPDNTSVRALVGYIDGATNDEDRLYDAITDKKLNLNLFSLVNNQEMTIQGRQTPFNVNDQVPLGINVPQDGIYSIGIGALDGLFGDTPQDIYLEDLTTNVIHDLRSMPYTFSTTSGIFNNRFVLRYTINSLSTEDINEIENNVWAVTENELTVKSSIERIRSVRVFDVLGRHIASKSNVENNEVIFNSLQKNNTTLLLQITLESGITIHKKVIF</sequence>
<protein>
    <recommendedName>
        <fullName evidence="1">Fibronectin type-III domain-containing protein</fullName>
    </recommendedName>
</protein>
<reference evidence="2 3" key="1">
    <citation type="submission" date="2018-05" db="EMBL/GenBank/DDBJ databases">
        <title>Flavobacterium sp. MEBiC07310.</title>
        <authorList>
            <person name="Baek K."/>
        </authorList>
    </citation>
    <scope>NUCLEOTIDE SEQUENCE [LARGE SCALE GENOMIC DNA]</scope>
    <source>
        <strain evidence="2 3">MEBiC07310</strain>
    </source>
</reference>
<dbReference type="OrthoDB" id="1652165at2"/>
<evidence type="ECO:0000313" key="2">
    <source>
        <dbReference type="EMBL" id="AWM14256.1"/>
    </source>
</evidence>
<dbReference type="InterPro" id="IPR045474">
    <property type="entry name" value="GEVED"/>
</dbReference>
<accession>A0A2U8QWJ8</accession>
<dbReference type="KEGG" id="fse:DI487_10590"/>
<feature type="domain" description="Fibronectin type-III" evidence="1">
    <location>
        <begin position="196"/>
        <end position="288"/>
    </location>
</feature>
<evidence type="ECO:0000313" key="3">
    <source>
        <dbReference type="Proteomes" id="UP000245429"/>
    </source>
</evidence>
<dbReference type="SMART" id="SM00060">
    <property type="entry name" value="FN3"/>
    <property type="match status" value="2"/>
</dbReference>
<dbReference type="CDD" id="cd00063">
    <property type="entry name" value="FN3"/>
    <property type="match status" value="1"/>
</dbReference>
<dbReference type="SUPFAM" id="SSF49265">
    <property type="entry name" value="Fibronectin type III"/>
    <property type="match status" value="1"/>
</dbReference>
<keyword evidence="3" id="KW-1185">Reference proteome</keyword>
<dbReference type="EMBL" id="CP029463">
    <property type="protein sequence ID" value="AWM14256.1"/>
    <property type="molecule type" value="Genomic_DNA"/>
</dbReference>